<sequence>MDHVSESTIKYDGKLKLTKNADYRVEAYISSNFVQNHAANLLPLENGDLLCVWFAGTQEGMSDIHIYLSRLNKGEKEWSKAVKVSDDPARSEQNPILFHAPDGRLWLLYTAQKSGNQDTAIVRYRISEDNGYTWGPIQTLFDTPGTFIRQPIIVLENGEWLLPIWYCFTSPGQKWTGDKDVSAVKVSKDQGKTWEEYEVPHSLGCVHMNIEKLDNGTLLALFRSRWADNIYKSFSTDNGRTWSTPAPTELPNNNSSIQFTKLNNGHLALVFNNMNADNCTERRTSLYDEIEDEGDIEIPSPNIEIDRGEERKLQARTAFWGAPRAPMTIAVSEDNGRTWPFIKNLEVGDGYAMTNNSKDKLNREYSYPTIKQTPDRKIHIAFTYFRQAIKYVSISEDWVKDQ</sequence>
<protein>
    <submittedName>
        <fullName evidence="2">Exo-alpha-sialidase</fullName>
    </submittedName>
</protein>
<dbReference type="InterPro" id="IPR011040">
    <property type="entry name" value="Sialidase"/>
</dbReference>
<dbReference type="RefSeq" id="WP_191156973.1">
    <property type="nucleotide sequence ID" value="NZ_JACXAI010000006.1"/>
</dbReference>
<dbReference type="EMBL" id="JACXAI010000006">
    <property type="protein sequence ID" value="MBD1379904.1"/>
    <property type="molecule type" value="Genomic_DNA"/>
</dbReference>
<reference evidence="2" key="1">
    <citation type="submission" date="2020-09" db="EMBL/GenBank/DDBJ databases">
        <title>A novel bacterium of genus Bacillus, isolated from South China Sea.</title>
        <authorList>
            <person name="Huang H."/>
            <person name="Mo K."/>
            <person name="Hu Y."/>
        </authorList>
    </citation>
    <scope>NUCLEOTIDE SEQUENCE</scope>
    <source>
        <strain evidence="2">IB182487</strain>
    </source>
</reference>
<dbReference type="AlphaFoldDB" id="A0A926NAP9"/>
<evidence type="ECO:0000313" key="2">
    <source>
        <dbReference type="EMBL" id="MBD1379904.1"/>
    </source>
</evidence>
<dbReference type="SUPFAM" id="SSF50939">
    <property type="entry name" value="Sialidases"/>
    <property type="match status" value="1"/>
</dbReference>
<dbReference type="Gene3D" id="2.120.10.10">
    <property type="match status" value="1"/>
</dbReference>
<name>A0A926NAP9_9BACI</name>
<keyword evidence="3" id="KW-1185">Reference proteome</keyword>
<dbReference type="PANTHER" id="PTHR43752">
    <property type="entry name" value="BNR/ASP-BOX REPEAT FAMILY PROTEIN"/>
    <property type="match status" value="1"/>
</dbReference>
<dbReference type="CDD" id="cd15482">
    <property type="entry name" value="Sialidase_non-viral"/>
    <property type="match status" value="1"/>
</dbReference>
<dbReference type="Proteomes" id="UP000626844">
    <property type="component" value="Unassembled WGS sequence"/>
</dbReference>
<comment type="caution">
    <text evidence="2">The sequence shown here is derived from an EMBL/GenBank/DDBJ whole genome shotgun (WGS) entry which is preliminary data.</text>
</comment>
<gene>
    <name evidence="2" type="ORF">IC621_06675</name>
</gene>
<dbReference type="Pfam" id="PF13088">
    <property type="entry name" value="BNR_2"/>
    <property type="match status" value="1"/>
</dbReference>
<organism evidence="2 3">
    <name type="scientific">Metabacillus arenae</name>
    <dbReference type="NCBI Taxonomy" id="2771434"/>
    <lineage>
        <taxon>Bacteria</taxon>
        <taxon>Bacillati</taxon>
        <taxon>Bacillota</taxon>
        <taxon>Bacilli</taxon>
        <taxon>Bacillales</taxon>
        <taxon>Bacillaceae</taxon>
        <taxon>Metabacillus</taxon>
    </lineage>
</organism>
<proteinExistence type="predicted"/>
<feature type="domain" description="Sialidase" evidence="1">
    <location>
        <begin position="47"/>
        <end position="380"/>
    </location>
</feature>
<evidence type="ECO:0000259" key="1">
    <source>
        <dbReference type="Pfam" id="PF13088"/>
    </source>
</evidence>
<dbReference type="PANTHER" id="PTHR43752:SF2">
    <property type="entry name" value="BNR_ASP-BOX REPEAT FAMILY PROTEIN"/>
    <property type="match status" value="1"/>
</dbReference>
<accession>A0A926NAP9</accession>
<dbReference type="InterPro" id="IPR036278">
    <property type="entry name" value="Sialidase_sf"/>
</dbReference>
<evidence type="ECO:0000313" key="3">
    <source>
        <dbReference type="Proteomes" id="UP000626844"/>
    </source>
</evidence>